<dbReference type="GO" id="GO:0005524">
    <property type="term" value="F:ATP binding"/>
    <property type="evidence" value="ECO:0007669"/>
    <property type="project" value="UniProtKB-UniRule"/>
</dbReference>
<protein>
    <recommendedName>
        <fullName evidence="9">Ribokinase</fullName>
        <shortName evidence="9">RK</shortName>
        <ecNumber evidence="9">2.7.1.15</ecNumber>
    </recommendedName>
</protein>
<evidence type="ECO:0000256" key="9">
    <source>
        <dbReference type="HAMAP-Rule" id="MF_03215"/>
    </source>
</evidence>
<feature type="region of interest" description="Disordered" evidence="10">
    <location>
        <begin position="343"/>
        <end position="367"/>
    </location>
</feature>
<keyword evidence="9" id="KW-0539">Nucleus</keyword>
<sequence length="738" mass="75654">MAPRRSADSVWALVAALLLLAQPSCASATAAPAAAPPAILVVGSLNLDIIVHVDRLPAQDETIMSSKPTADMAVGGKGANQAVAAARLAAGTRPVRFVTRFGNDSHAAMMEAELVRNGVDVSGSGRAAMPSGQGLVLLQPGGAATSIVLWGANTAFAKESAADLAHLMVGTGAVLLQREVPEHVNEAVAAAAAAAGVPVLLDVGGEDRPLPSSLIKKLDYICPNESELARLTGLPTDTEEQVLAAVAALRSQGARSVLVTLGPRGALLVQPDGSVLRQPALEAGPVVDATAAGDAFRAAFAVALVEGRPLQECLRFASAAGGIAVSRMGAVPSLPRRHETEQLAFGSGSGSSTAGGPKAAAGSGADAAAAGGASGTCSASGSGTAGSLPPVECPYQFASRLNSMQARRELAGRADGGNNVLGWIKRQSRVRGLSLVDVNHPQHTTAVGLTPQKLAAALSSAGLSAGAVCLRFPAEEYSLGAFSNPDAAVRAKAVQLSVEGCRWAAQLGAREVILWAQFDGYDYSFQVDYLAAWERTVQSLRQLADACPPGIRISLEPKPTDESTRLAIVPSTAAALLLAKEVDRPNFGLTLDMGHMLLAGENPAQSVALVGAAGKLFGLQLNDAHVRLGAEDGLAFASVSSSYALELVRWLQRLKPDLHIFFDTFPKKEDPVREAEHNIRTFKRLWAKAARLAAAGLDGFAATHDAMGALELLAAHEQAAEDAAAAAAGGVTNATAAA</sequence>
<feature type="binding site" evidence="9">
    <location>
        <position position="179"/>
    </location>
    <ligand>
        <name>substrate</name>
    </ligand>
</feature>
<keyword evidence="5 9" id="KW-0067">ATP-binding</keyword>
<dbReference type="InterPro" id="IPR011611">
    <property type="entry name" value="PfkB_dom"/>
</dbReference>
<comment type="subcellular location">
    <subcellularLocation>
        <location evidence="9">Cytoplasm</location>
    </subcellularLocation>
    <subcellularLocation>
        <location evidence="9">Nucleus</location>
    </subcellularLocation>
</comment>
<dbReference type="EC" id="2.7.1.15" evidence="9"/>
<dbReference type="InterPro" id="IPR029056">
    <property type="entry name" value="Ribokinase-like"/>
</dbReference>
<comment type="subunit">
    <text evidence="9">Homodimer.</text>
</comment>
<comment type="catalytic activity">
    <reaction evidence="9">
        <text>D-ribose + ATP = D-ribose 5-phosphate + ADP + H(+)</text>
        <dbReference type="Rhea" id="RHEA:13697"/>
        <dbReference type="ChEBI" id="CHEBI:15378"/>
        <dbReference type="ChEBI" id="CHEBI:30616"/>
        <dbReference type="ChEBI" id="CHEBI:47013"/>
        <dbReference type="ChEBI" id="CHEBI:78346"/>
        <dbReference type="ChEBI" id="CHEBI:456216"/>
        <dbReference type="EC" id="2.7.1.15"/>
    </reaction>
</comment>
<dbReference type="InterPro" id="IPR002139">
    <property type="entry name" value="Ribo/fructo_kinase"/>
</dbReference>
<evidence type="ECO:0000259" key="13">
    <source>
        <dbReference type="Pfam" id="PF01261"/>
    </source>
</evidence>
<evidence type="ECO:0000256" key="1">
    <source>
        <dbReference type="ARBA" id="ARBA00022679"/>
    </source>
</evidence>
<accession>A0A2P6TWN7</accession>
<dbReference type="EMBL" id="LHPG02000005">
    <property type="protein sequence ID" value="PRW58482.1"/>
    <property type="molecule type" value="Genomic_DNA"/>
</dbReference>
<dbReference type="SUPFAM" id="SSF51658">
    <property type="entry name" value="Xylose isomerase-like"/>
    <property type="match status" value="1"/>
</dbReference>
<feature type="domain" description="Xylose isomerase-like TIM barrel" evidence="13">
    <location>
        <begin position="451"/>
        <end position="630"/>
    </location>
</feature>
<feature type="binding site" evidence="9">
    <location>
        <position position="224"/>
    </location>
    <ligand>
        <name>ATP</name>
        <dbReference type="ChEBI" id="CHEBI:30616"/>
    </ligand>
</feature>
<dbReference type="GO" id="GO:0005634">
    <property type="term" value="C:nucleus"/>
    <property type="evidence" value="ECO:0007669"/>
    <property type="project" value="UniProtKB-SubCell"/>
</dbReference>
<comment type="cofactor">
    <cofactor evidence="9">
        <name>Mg(2+)</name>
        <dbReference type="ChEBI" id="CHEBI:18420"/>
    </cofactor>
    <text evidence="9">Requires a divalent cation, most likely magnesium in vivo, as an electrophilic catalyst to aid phosphoryl group transfer. It is the chelate of the metal and the nucleotide that is the actual substrate.</text>
</comment>
<keyword evidence="8 9" id="KW-0119">Carbohydrate metabolism</keyword>
<evidence type="ECO:0000259" key="12">
    <source>
        <dbReference type="Pfam" id="PF00294"/>
    </source>
</evidence>
<evidence type="ECO:0000256" key="5">
    <source>
        <dbReference type="ARBA" id="ARBA00022840"/>
    </source>
</evidence>
<keyword evidence="6 9" id="KW-0460">Magnesium</keyword>
<evidence type="ECO:0000256" key="2">
    <source>
        <dbReference type="ARBA" id="ARBA00022723"/>
    </source>
</evidence>
<feature type="binding site" evidence="9">
    <location>
        <position position="327"/>
    </location>
    <ligand>
        <name>K(+)</name>
        <dbReference type="ChEBI" id="CHEBI:29103"/>
    </ligand>
</feature>
<feature type="binding site" evidence="9">
    <location>
        <begin position="260"/>
        <end position="265"/>
    </location>
    <ligand>
        <name>ATP</name>
        <dbReference type="ChEBI" id="CHEBI:30616"/>
    </ligand>
</feature>
<evidence type="ECO:0000256" key="11">
    <source>
        <dbReference type="SAM" id="SignalP"/>
    </source>
</evidence>
<dbReference type="GO" id="GO:0046872">
    <property type="term" value="F:metal ion binding"/>
    <property type="evidence" value="ECO:0007669"/>
    <property type="project" value="UniProtKB-KW"/>
</dbReference>
<dbReference type="InterPro" id="IPR036237">
    <property type="entry name" value="Xyl_isomerase-like_sf"/>
</dbReference>
<dbReference type="PRINTS" id="PR00990">
    <property type="entry name" value="RIBOKINASE"/>
</dbReference>
<comment type="caution">
    <text evidence="14">The sequence shown here is derived from an EMBL/GenBank/DDBJ whole genome shotgun (WGS) entry which is preliminary data.</text>
</comment>
<dbReference type="Gene3D" id="3.20.20.150">
    <property type="entry name" value="Divalent-metal-dependent TIM barrel enzymes"/>
    <property type="match status" value="1"/>
</dbReference>
<dbReference type="GO" id="GO:0005737">
    <property type="term" value="C:cytoplasm"/>
    <property type="evidence" value="ECO:0007669"/>
    <property type="project" value="UniProtKB-SubCell"/>
</dbReference>
<feature type="binding site" evidence="9">
    <location>
        <position position="288"/>
    </location>
    <ligand>
        <name>K(+)</name>
        <dbReference type="ChEBI" id="CHEBI:29103"/>
    </ligand>
</feature>
<dbReference type="OrthoDB" id="415590at2759"/>
<evidence type="ECO:0000313" key="14">
    <source>
        <dbReference type="EMBL" id="PRW58482.1"/>
    </source>
</evidence>
<dbReference type="SUPFAM" id="SSF53613">
    <property type="entry name" value="Ribokinase-like"/>
    <property type="match status" value="1"/>
</dbReference>
<dbReference type="Proteomes" id="UP000239899">
    <property type="component" value="Unassembled WGS sequence"/>
</dbReference>
<dbReference type="InterPro" id="IPR013022">
    <property type="entry name" value="Xyl_isomerase-like_TIM-brl"/>
</dbReference>
<evidence type="ECO:0000256" key="6">
    <source>
        <dbReference type="ARBA" id="ARBA00022842"/>
    </source>
</evidence>
<evidence type="ECO:0000256" key="8">
    <source>
        <dbReference type="ARBA" id="ARBA00023277"/>
    </source>
</evidence>
<dbReference type="HAMAP" id="MF_01987">
    <property type="entry name" value="Ribokinase"/>
    <property type="match status" value="1"/>
</dbReference>
<comment type="caution">
    <text evidence="9">Lacks conserved residue(s) required for the propagation of feature annotation.</text>
</comment>
<dbReference type="CDD" id="cd01174">
    <property type="entry name" value="ribokinase"/>
    <property type="match status" value="1"/>
</dbReference>
<feature type="active site" description="Proton acceptor" evidence="9">
    <location>
        <position position="294"/>
    </location>
</feature>
<feature type="chain" id="PRO_5015116556" description="Ribokinase" evidence="11">
    <location>
        <begin position="27"/>
        <end position="738"/>
    </location>
</feature>
<keyword evidence="11" id="KW-0732">Signal</keyword>
<dbReference type="InterPro" id="IPR011877">
    <property type="entry name" value="Ribokinase"/>
</dbReference>
<dbReference type="STRING" id="3076.A0A2P6TWN7"/>
<dbReference type="GO" id="GO:0004747">
    <property type="term" value="F:ribokinase activity"/>
    <property type="evidence" value="ECO:0007669"/>
    <property type="project" value="UniProtKB-UniRule"/>
</dbReference>
<dbReference type="UniPathway" id="UPA00916">
    <property type="reaction ID" value="UER00889"/>
</dbReference>
<evidence type="ECO:0000256" key="10">
    <source>
        <dbReference type="SAM" id="MobiDB-lite"/>
    </source>
</evidence>
<dbReference type="GO" id="GO:0019303">
    <property type="term" value="P:D-ribose catabolic process"/>
    <property type="evidence" value="ECO:0007669"/>
    <property type="project" value="UniProtKB-UniRule"/>
</dbReference>
<comment type="function">
    <text evidence="9">Catalyzes the phosphorylation of ribose at O-5 in a reaction requiring ATP and magnesium. The resulting D-ribose-5-phosphate can then be used either for sythesis of nucleotides, histidine, and tryptophan, or as a component of the pentose phosphate pathway.</text>
</comment>
<evidence type="ECO:0000313" key="15">
    <source>
        <dbReference type="Proteomes" id="UP000239899"/>
    </source>
</evidence>
<keyword evidence="9" id="KW-0963">Cytoplasm</keyword>
<feature type="domain" description="Carbohydrate kinase PfkB" evidence="12">
    <location>
        <begin position="39"/>
        <end position="335"/>
    </location>
</feature>
<comment type="pathway">
    <text evidence="9">Carbohydrate metabolism; D-ribose degradation; D-ribose 5-phosphate from beta-D-ribopyranose: step 2/2.</text>
</comment>
<evidence type="ECO:0000256" key="3">
    <source>
        <dbReference type="ARBA" id="ARBA00022741"/>
    </source>
</evidence>
<feature type="signal peptide" evidence="11">
    <location>
        <begin position="1"/>
        <end position="26"/>
    </location>
</feature>
<keyword evidence="7 9" id="KW-0630">Potassium</keyword>
<feature type="binding site" evidence="9">
    <location>
        <begin position="46"/>
        <end position="48"/>
    </location>
    <ligand>
        <name>substrate</name>
    </ligand>
</feature>
<reference evidence="14 15" key="1">
    <citation type="journal article" date="2018" name="Plant J.">
        <title>Genome sequences of Chlorella sorokiniana UTEX 1602 and Micractinium conductrix SAG 241.80: implications to maltose excretion by a green alga.</title>
        <authorList>
            <person name="Arriola M.B."/>
            <person name="Velmurugan N."/>
            <person name="Zhang Y."/>
            <person name="Plunkett M.H."/>
            <person name="Hondzo H."/>
            <person name="Barney B.M."/>
        </authorList>
    </citation>
    <scope>NUCLEOTIDE SEQUENCE [LARGE SCALE GENOMIC DNA]</scope>
    <source>
        <strain evidence="15">UTEX 1602</strain>
    </source>
</reference>
<feature type="compositionally biased region" description="Low complexity" evidence="10">
    <location>
        <begin position="344"/>
        <end position="367"/>
    </location>
</feature>
<keyword evidence="3 9" id="KW-0547">Nucleotide-binding</keyword>
<evidence type="ECO:0000256" key="4">
    <source>
        <dbReference type="ARBA" id="ARBA00022777"/>
    </source>
</evidence>
<keyword evidence="4 9" id="KW-0418">Kinase</keyword>
<feature type="binding site" evidence="9">
    <location>
        <position position="290"/>
    </location>
    <ligand>
        <name>K(+)</name>
        <dbReference type="ChEBI" id="CHEBI:29103"/>
    </ligand>
</feature>
<keyword evidence="15" id="KW-1185">Reference proteome</keyword>
<gene>
    <name evidence="14" type="ORF">C2E21_2958</name>
</gene>
<organism evidence="14 15">
    <name type="scientific">Chlorella sorokiniana</name>
    <name type="common">Freshwater green alga</name>
    <dbReference type="NCBI Taxonomy" id="3076"/>
    <lineage>
        <taxon>Eukaryota</taxon>
        <taxon>Viridiplantae</taxon>
        <taxon>Chlorophyta</taxon>
        <taxon>core chlorophytes</taxon>
        <taxon>Trebouxiophyceae</taxon>
        <taxon>Chlorellales</taxon>
        <taxon>Chlorellaceae</taxon>
        <taxon>Chlorella clade</taxon>
        <taxon>Chlorella</taxon>
    </lineage>
</organism>
<dbReference type="Gene3D" id="3.40.1190.20">
    <property type="match status" value="1"/>
</dbReference>
<comment type="activity regulation">
    <text evidence="9">Activated by a monovalent cation that binds near, but not in, the active site. The most likely occupant of the site in vivo is potassium. Ion binding induces a conformational change that may alter substrate affinity.</text>
</comment>
<feature type="binding site" evidence="9">
    <location>
        <position position="329"/>
    </location>
    <ligand>
        <name>K(+)</name>
        <dbReference type="ChEBI" id="CHEBI:29103"/>
    </ligand>
</feature>
<feature type="binding site" evidence="9">
    <location>
        <begin position="293"/>
        <end position="294"/>
    </location>
    <ligand>
        <name>ATP</name>
        <dbReference type="ChEBI" id="CHEBI:30616"/>
    </ligand>
</feature>
<dbReference type="AlphaFoldDB" id="A0A2P6TWN7"/>
<keyword evidence="2 9" id="KW-0479">Metal-binding</keyword>
<comment type="similarity">
    <text evidence="9">Belongs to the carbohydrate kinase PfkB family. Ribokinase subfamily.</text>
</comment>
<dbReference type="PANTHER" id="PTHR10584">
    <property type="entry name" value="SUGAR KINASE"/>
    <property type="match status" value="1"/>
</dbReference>
<feature type="binding site" evidence="9">
    <location>
        <position position="294"/>
    </location>
    <ligand>
        <name>substrate</name>
    </ligand>
</feature>
<keyword evidence="1 9" id="KW-0808">Transferase</keyword>
<name>A0A2P6TWN7_CHLSO</name>
<feature type="binding site" evidence="9">
    <location>
        <position position="333"/>
    </location>
    <ligand>
        <name>K(+)</name>
        <dbReference type="ChEBI" id="CHEBI:29103"/>
    </ligand>
</feature>
<dbReference type="PANTHER" id="PTHR10584:SF166">
    <property type="entry name" value="RIBOKINASE"/>
    <property type="match status" value="1"/>
</dbReference>
<dbReference type="Pfam" id="PF01261">
    <property type="entry name" value="AP_endonuc_2"/>
    <property type="match status" value="1"/>
</dbReference>
<evidence type="ECO:0000256" key="7">
    <source>
        <dbReference type="ARBA" id="ARBA00022958"/>
    </source>
</evidence>
<dbReference type="Pfam" id="PF00294">
    <property type="entry name" value="PfkB"/>
    <property type="match status" value="1"/>
</dbReference>
<feature type="binding site" evidence="9">
    <location>
        <begin position="76"/>
        <end position="80"/>
    </location>
    <ligand>
        <name>substrate</name>
    </ligand>
</feature>
<feature type="binding site" evidence="9">
    <location>
        <position position="324"/>
    </location>
    <ligand>
        <name>K(+)</name>
        <dbReference type="ChEBI" id="CHEBI:29103"/>
    </ligand>
</feature>
<proteinExistence type="inferred from homology"/>